<evidence type="ECO:0000256" key="3">
    <source>
        <dbReference type="ARBA" id="ARBA00022475"/>
    </source>
</evidence>
<dbReference type="InterPro" id="IPR036259">
    <property type="entry name" value="MFS_trans_sf"/>
</dbReference>
<dbReference type="EMBL" id="VIWY01000002">
    <property type="protein sequence ID" value="TWG24447.1"/>
    <property type="molecule type" value="Genomic_DNA"/>
</dbReference>
<dbReference type="Proteomes" id="UP000320239">
    <property type="component" value="Unassembled WGS sequence"/>
</dbReference>
<evidence type="ECO:0000256" key="4">
    <source>
        <dbReference type="ARBA" id="ARBA00022692"/>
    </source>
</evidence>
<feature type="transmembrane region" description="Helical" evidence="7">
    <location>
        <begin position="288"/>
        <end position="309"/>
    </location>
</feature>
<dbReference type="InterPro" id="IPR050171">
    <property type="entry name" value="MFS_Transporters"/>
</dbReference>
<evidence type="ECO:0000256" key="5">
    <source>
        <dbReference type="ARBA" id="ARBA00022989"/>
    </source>
</evidence>
<dbReference type="Pfam" id="PF07690">
    <property type="entry name" value="MFS_1"/>
    <property type="match status" value="1"/>
</dbReference>
<keyword evidence="4 7" id="KW-0812">Transmembrane</keyword>
<dbReference type="SUPFAM" id="SSF103473">
    <property type="entry name" value="MFS general substrate transporter"/>
    <property type="match status" value="1"/>
</dbReference>
<proteinExistence type="predicted"/>
<feature type="transmembrane region" description="Helical" evidence="7">
    <location>
        <begin position="225"/>
        <end position="249"/>
    </location>
</feature>
<dbReference type="PANTHER" id="PTHR23517:SF2">
    <property type="entry name" value="MULTIDRUG RESISTANCE PROTEIN MDTH"/>
    <property type="match status" value="1"/>
</dbReference>
<organism evidence="8 9">
    <name type="scientific">Actinoplanes teichomyceticus</name>
    <dbReference type="NCBI Taxonomy" id="1867"/>
    <lineage>
        <taxon>Bacteria</taxon>
        <taxon>Bacillati</taxon>
        <taxon>Actinomycetota</taxon>
        <taxon>Actinomycetes</taxon>
        <taxon>Micromonosporales</taxon>
        <taxon>Micromonosporaceae</taxon>
        <taxon>Actinoplanes</taxon>
    </lineage>
</organism>
<keyword evidence="6 7" id="KW-0472">Membrane</keyword>
<accession>A0A561WKQ2</accession>
<comment type="caution">
    <text evidence="8">The sequence shown here is derived from an EMBL/GenBank/DDBJ whole genome shotgun (WGS) entry which is preliminary data.</text>
</comment>
<keyword evidence="2" id="KW-0813">Transport</keyword>
<evidence type="ECO:0000256" key="6">
    <source>
        <dbReference type="ARBA" id="ARBA00023136"/>
    </source>
</evidence>
<evidence type="ECO:0000256" key="2">
    <source>
        <dbReference type="ARBA" id="ARBA00022448"/>
    </source>
</evidence>
<protein>
    <submittedName>
        <fullName evidence="8">Putative MFS family arabinose efflux permease</fullName>
    </submittedName>
</protein>
<feature type="transmembrane region" description="Helical" evidence="7">
    <location>
        <begin position="21"/>
        <end position="43"/>
    </location>
</feature>
<dbReference type="PANTHER" id="PTHR23517">
    <property type="entry name" value="RESISTANCE PROTEIN MDTM, PUTATIVE-RELATED-RELATED"/>
    <property type="match status" value="1"/>
</dbReference>
<evidence type="ECO:0000313" key="9">
    <source>
        <dbReference type="Proteomes" id="UP000320239"/>
    </source>
</evidence>
<evidence type="ECO:0000256" key="1">
    <source>
        <dbReference type="ARBA" id="ARBA00004651"/>
    </source>
</evidence>
<feature type="transmembrane region" description="Helical" evidence="7">
    <location>
        <begin position="379"/>
        <end position="397"/>
    </location>
</feature>
<feature type="transmembrane region" description="Helical" evidence="7">
    <location>
        <begin position="49"/>
        <end position="72"/>
    </location>
</feature>
<feature type="transmembrane region" description="Helical" evidence="7">
    <location>
        <begin position="352"/>
        <end position="373"/>
    </location>
</feature>
<comment type="subcellular location">
    <subcellularLocation>
        <location evidence="1">Cell membrane</location>
        <topology evidence="1">Multi-pass membrane protein</topology>
    </subcellularLocation>
</comment>
<keyword evidence="3" id="KW-1003">Cell membrane</keyword>
<evidence type="ECO:0000256" key="7">
    <source>
        <dbReference type="SAM" id="Phobius"/>
    </source>
</evidence>
<feature type="transmembrane region" description="Helical" evidence="7">
    <location>
        <begin position="173"/>
        <end position="196"/>
    </location>
</feature>
<keyword evidence="5 7" id="KW-1133">Transmembrane helix</keyword>
<dbReference type="GO" id="GO:0022857">
    <property type="term" value="F:transmembrane transporter activity"/>
    <property type="evidence" value="ECO:0007669"/>
    <property type="project" value="InterPro"/>
</dbReference>
<dbReference type="RefSeq" id="WP_203723604.1">
    <property type="nucleotide sequence ID" value="NZ_BOMX01000070.1"/>
</dbReference>
<sequence>MVSWRPAAVLPVMPSRGLRRLMLSVLVDTAGAGLFLPLSLLFLVEVRAIAPAVAGTAVTAGSLVSFLVIPVAARLIQRYGARHCLMASNVLTAGGYGLYFVADGFGSVLGAALLVMSADRLYGAAWPTALARVADGEELTRWFSFVNFVKTACLGTGAVAATGLLAVAGRSGLSVALAVNAISSVVAAAVLVGVALPERGADPAGSGGGRSSVWSALRDQRFRSLVLSQTLLSFAWLIPTIAFPVYLVSVLGLPAYWPTLVVTARYAGIAVLQMPLSRLTARSTRARVLAGAIALAGCAVAVTAAIPLLPAACTGAAAVLVAALLAVAELTSKPTAAAAAVRLAPPGDEGPYMAVFQLTWTVSYAVGPAIIGIGLGRPLLLWIGIGLAVLGSGVAHLHGRARVRT</sequence>
<gene>
    <name evidence="8" type="ORF">FHX34_1021003</name>
</gene>
<feature type="transmembrane region" description="Helical" evidence="7">
    <location>
        <begin position="142"/>
        <end position="167"/>
    </location>
</feature>
<dbReference type="GO" id="GO:0005886">
    <property type="term" value="C:plasma membrane"/>
    <property type="evidence" value="ECO:0007669"/>
    <property type="project" value="UniProtKB-SubCell"/>
</dbReference>
<dbReference type="Gene3D" id="1.20.1250.20">
    <property type="entry name" value="MFS general substrate transporter like domains"/>
    <property type="match status" value="1"/>
</dbReference>
<feature type="transmembrane region" description="Helical" evidence="7">
    <location>
        <begin position="315"/>
        <end position="331"/>
    </location>
</feature>
<reference evidence="8 9" key="1">
    <citation type="submission" date="2019-06" db="EMBL/GenBank/DDBJ databases">
        <title>Sequencing the genomes of 1000 actinobacteria strains.</title>
        <authorList>
            <person name="Klenk H.-P."/>
        </authorList>
    </citation>
    <scope>NUCLEOTIDE SEQUENCE [LARGE SCALE GENOMIC DNA]</scope>
    <source>
        <strain evidence="8 9">DSM 43866</strain>
    </source>
</reference>
<dbReference type="AlphaFoldDB" id="A0A561WKQ2"/>
<dbReference type="InterPro" id="IPR011701">
    <property type="entry name" value="MFS"/>
</dbReference>
<name>A0A561WKQ2_ACTTI</name>
<evidence type="ECO:0000313" key="8">
    <source>
        <dbReference type="EMBL" id="TWG24447.1"/>
    </source>
</evidence>
<keyword evidence="9" id="KW-1185">Reference proteome</keyword>